<dbReference type="Proteomes" id="UP000277204">
    <property type="component" value="Unassembled WGS sequence"/>
</dbReference>
<dbReference type="AlphaFoldDB" id="A0A183MW69"/>
<dbReference type="PANTHER" id="PTHR45761:SF1">
    <property type="entry name" value="EXTENDED SYNAPTOTAGMIN-LIKE PROTEIN 2, ISOFORM C"/>
    <property type="match status" value="1"/>
</dbReference>
<dbReference type="CDD" id="cd21670">
    <property type="entry name" value="SMP_ESyt"/>
    <property type="match status" value="1"/>
</dbReference>
<dbReference type="PANTHER" id="PTHR45761">
    <property type="entry name" value="EXTENDED SYNAPTOTAGMIN-LIKE PROTEIN 2, ISOFORM C"/>
    <property type="match status" value="1"/>
</dbReference>
<evidence type="ECO:0000256" key="8">
    <source>
        <dbReference type="ARBA" id="ARBA00023055"/>
    </source>
</evidence>
<keyword evidence="12" id="KW-1185">Reference proteome</keyword>
<keyword evidence="9" id="KW-0446">Lipid-binding</keyword>
<keyword evidence="10" id="KW-0472">Membrane</keyword>
<dbReference type="GO" id="GO:0008429">
    <property type="term" value="F:phosphatidylethanolamine binding"/>
    <property type="evidence" value="ECO:0007669"/>
    <property type="project" value="TreeGrafter"/>
</dbReference>
<dbReference type="GO" id="GO:0005789">
    <property type="term" value="C:endoplasmic reticulum membrane"/>
    <property type="evidence" value="ECO:0007669"/>
    <property type="project" value="TreeGrafter"/>
</dbReference>
<evidence type="ECO:0000256" key="9">
    <source>
        <dbReference type="ARBA" id="ARBA00023121"/>
    </source>
</evidence>
<evidence type="ECO:0000256" key="1">
    <source>
        <dbReference type="ARBA" id="ARBA00004370"/>
    </source>
</evidence>
<evidence type="ECO:0000256" key="5">
    <source>
        <dbReference type="ARBA" id="ARBA00022737"/>
    </source>
</evidence>
<comment type="subcellular location">
    <subcellularLocation>
        <location evidence="1">Membrane</location>
    </subcellularLocation>
</comment>
<keyword evidence="5" id="KW-0677">Repeat</keyword>
<dbReference type="InterPro" id="IPR039010">
    <property type="entry name" value="Synaptotagmin_SMP"/>
</dbReference>
<evidence type="ECO:0000313" key="12">
    <source>
        <dbReference type="Proteomes" id="UP000277204"/>
    </source>
</evidence>
<name>A0A183MW69_9TREM</name>
<dbReference type="PROSITE" id="PS51847">
    <property type="entry name" value="SMP"/>
    <property type="match status" value="1"/>
</dbReference>
<keyword evidence="8" id="KW-0445">Lipid transport</keyword>
<keyword evidence="2" id="KW-0813">Transport</keyword>
<dbReference type="GO" id="GO:0005509">
    <property type="term" value="F:calcium ion binding"/>
    <property type="evidence" value="ECO:0007669"/>
    <property type="project" value="TreeGrafter"/>
</dbReference>
<accession>A0A183MW69</accession>
<dbReference type="InterPro" id="IPR051634">
    <property type="entry name" value="Extended_Synaptotagmin"/>
</dbReference>
<dbReference type="GO" id="GO:0031210">
    <property type="term" value="F:phosphatidylcholine binding"/>
    <property type="evidence" value="ECO:0007669"/>
    <property type="project" value="TreeGrafter"/>
</dbReference>
<sequence length="172" mass="19788">MLPPKQTFLSLSWDYFKLFLTCASIYGVGYFRLSTTWVLVGSLGYFVLQHTRNKQSRLISSLKAIGEDEKAFIIQNFTVRDLPSWVYFPDVERAEWLNKVIKRMWPSISEYARDIIIASIEPVVAQNLPTALTPFNFATIDLGDTPPRIGGVKVYMNENIRKDEIVMDLDLM</sequence>
<keyword evidence="6" id="KW-0106">Calcium</keyword>
<dbReference type="STRING" id="48269.A0A183MW69"/>
<evidence type="ECO:0000256" key="4">
    <source>
        <dbReference type="ARBA" id="ARBA00022723"/>
    </source>
</evidence>
<dbReference type="GO" id="GO:0005544">
    <property type="term" value="F:calcium-dependent phospholipid binding"/>
    <property type="evidence" value="ECO:0007669"/>
    <property type="project" value="TreeGrafter"/>
</dbReference>
<evidence type="ECO:0000256" key="10">
    <source>
        <dbReference type="ARBA" id="ARBA00023136"/>
    </source>
</evidence>
<evidence type="ECO:0000313" key="11">
    <source>
        <dbReference type="EMBL" id="VDP35052.1"/>
    </source>
</evidence>
<dbReference type="GO" id="GO:0035091">
    <property type="term" value="F:phosphatidylinositol binding"/>
    <property type="evidence" value="ECO:0007669"/>
    <property type="project" value="TreeGrafter"/>
</dbReference>
<gene>
    <name evidence="11" type="ORF">SMRZ_LOCUS20294</name>
</gene>
<evidence type="ECO:0000256" key="6">
    <source>
        <dbReference type="ARBA" id="ARBA00022837"/>
    </source>
</evidence>
<organism evidence="11 12">
    <name type="scientific">Schistosoma margrebowiei</name>
    <dbReference type="NCBI Taxonomy" id="48269"/>
    <lineage>
        <taxon>Eukaryota</taxon>
        <taxon>Metazoa</taxon>
        <taxon>Spiralia</taxon>
        <taxon>Lophotrochozoa</taxon>
        <taxon>Platyhelminthes</taxon>
        <taxon>Trematoda</taxon>
        <taxon>Digenea</taxon>
        <taxon>Strigeidida</taxon>
        <taxon>Schistosomatoidea</taxon>
        <taxon>Schistosomatidae</taxon>
        <taxon>Schistosoma</taxon>
    </lineage>
</organism>
<evidence type="ECO:0000256" key="3">
    <source>
        <dbReference type="ARBA" id="ARBA00022692"/>
    </source>
</evidence>
<keyword evidence="7" id="KW-1133">Transmembrane helix</keyword>
<protein>
    <submittedName>
        <fullName evidence="11">Uncharacterized protein</fullName>
    </submittedName>
</protein>
<dbReference type="EMBL" id="UZAI01018251">
    <property type="protein sequence ID" value="VDP35052.1"/>
    <property type="molecule type" value="Genomic_DNA"/>
</dbReference>
<keyword evidence="3" id="KW-0812">Transmembrane</keyword>
<dbReference type="GO" id="GO:0006869">
    <property type="term" value="P:lipid transport"/>
    <property type="evidence" value="ECO:0007669"/>
    <property type="project" value="UniProtKB-KW"/>
</dbReference>
<proteinExistence type="predicted"/>
<keyword evidence="4" id="KW-0479">Metal-binding</keyword>
<evidence type="ECO:0000256" key="7">
    <source>
        <dbReference type="ARBA" id="ARBA00022989"/>
    </source>
</evidence>
<dbReference type="InterPro" id="IPR031468">
    <property type="entry name" value="SMP_LBD"/>
</dbReference>
<evidence type="ECO:0000256" key="2">
    <source>
        <dbReference type="ARBA" id="ARBA00022448"/>
    </source>
</evidence>
<dbReference type="Pfam" id="PF17047">
    <property type="entry name" value="SMP_LBD"/>
    <property type="match status" value="1"/>
</dbReference>
<reference evidence="11 12" key="1">
    <citation type="submission" date="2018-11" db="EMBL/GenBank/DDBJ databases">
        <authorList>
            <consortium name="Pathogen Informatics"/>
        </authorList>
    </citation>
    <scope>NUCLEOTIDE SEQUENCE [LARGE SCALE GENOMIC DNA]</scope>
    <source>
        <strain evidence="11 12">Zambia</strain>
    </source>
</reference>